<keyword evidence="1" id="KW-1133">Transmembrane helix</keyword>
<proteinExistence type="predicted"/>
<keyword evidence="3" id="KW-1185">Reference proteome</keyword>
<keyword evidence="1" id="KW-0472">Membrane</keyword>
<evidence type="ECO:0000313" key="2">
    <source>
        <dbReference type="EMBL" id="KAK7466908.1"/>
    </source>
</evidence>
<evidence type="ECO:0008006" key="4">
    <source>
        <dbReference type="Google" id="ProtNLM"/>
    </source>
</evidence>
<name>A0ABR1JXB4_9AGAR</name>
<dbReference type="EMBL" id="JBANRG010000004">
    <property type="protein sequence ID" value="KAK7466908.1"/>
    <property type="molecule type" value="Genomic_DNA"/>
</dbReference>
<dbReference type="PANTHER" id="PTHR39476">
    <property type="entry name" value="NADH:UBIQUINONE OXIDOREDUCTASE 6.6KD SUBUNIT"/>
    <property type="match status" value="1"/>
</dbReference>
<gene>
    <name evidence="2" type="ORF">VKT23_003972</name>
</gene>
<reference evidence="2 3" key="1">
    <citation type="submission" date="2024-01" db="EMBL/GenBank/DDBJ databases">
        <title>A draft genome for the cacao thread blight pathogen Marasmiellus scandens.</title>
        <authorList>
            <person name="Baruah I.K."/>
            <person name="Leung J."/>
            <person name="Bukari Y."/>
            <person name="Amoako-Attah I."/>
            <person name="Meinhardt L.W."/>
            <person name="Bailey B.A."/>
            <person name="Cohen S.P."/>
        </authorList>
    </citation>
    <scope>NUCLEOTIDE SEQUENCE [LARGE SCALE GENOMIC DNA]</scope>
    <source>
        <strain evidence="2 3">GH-19</strain>
    </source>
</reference>
<dbReference type="PANTHER" id="PTHR39476:SF1">
    <property type="entry name" value="NADH DEHYDROGENASE [UBIQUINONE] 1 BETA SUBCOMPLEX SUBUNIT 4"/>
    <property type="match status" value="1"/>
</dbReference>
<accession>A0ABR1JXB4</accession>
<comment type="caution">
    <text evidence="2">The sequence shown here is derived from an EMBL/GenBank/DDBJ whole genome shotgun (WGS) entry which is preliminary data.</text>
</comment>
<organism evidence="2 3">
    <name type="scientific">Marasmiellus scandens</name>
    <dbReference type="NCBI Taxonomy" id="2682957"/>
    <lineage>
        <taxon>Eukaryota</taxon>
        <taxon>Fungi</taxon>
        <taxon>Dikarya</taxon>
        <taxon>Basidiomycota</taxon>
        <taxon>Agaricomycotina</taxon>
        <taxon>Agaricomycetes</taxon>
        <taxon>Agaricomycetidae</taxon>
        <taxon>Agaricales</taxon>
        <taxon>Marasmiineae</taxon>
        <taxon>Omphalotaceae</taxon>
        <taxon>Marasmiellus</taxon>
    </lineage>
</organism>
<evidence type="ECO:0000313" key="3">
    <source>
        <dbReference type="Proteomes" id="UP001498398"/>
    </source>
</evidence>
<sequence>MGGHAHGPFKPDPAVENFNTWREQHYLRFRWTRPNVKAAVLGFVVAPVAIYTIVSVSTNRWNWNAKLKDSGLSTSN</sequence>
<dbReference type="Proteomes" id="UP001498398">
    <property type="component" value="Unassembled WGS sequence"/>
</dbReference>
<protein>
    <recommendedName>
        <fullName evidence="4">NADH dehydrogenase [ubiquinone] 1 beta subcomplex subunit 4</fullName>
    </recommendedName>
</protein>
<keyword evidence="1" id="KW-0812">Transmembrane</keyword>
<evidence type="ECO:0000256" key="1">
    <source>
        <dbReference type="SAM" id="Phobius"/>
    </source>
</evidence>
<feature type="transmembrane region" description="Helical" evidence="1">
    <location>
        <begin position="38"/>
        <end position="58"/>
    </location>
</feature>